<feature type="compositionally biased region" description="Basic and acidic residues" evidence="1">
    <location>
        <begin position="14"/>
        <end position="38"/>
    </location>
</feature>
<dbReference type="EMBL" id="CAXAMN010022001">
    <property type="protein sequence ID" value="CAK9065351.1"/>
    <property type="molecule type" value="Genomic_DNA"/>
</dbReference>
<name>A0ABP0NNK8_9DINO</name>
<feature type="compositionally biased region" description="Basic and acidic residues" evidence="1">
    <location>
        <begin position="71"/>
        <end position="84"/>
    </location>
</feature>
<feature type="non-terminal residue" evidence="2">
    <location>
        <position position="1"/>
    </location>
</feature>
<gene>
    <name evidence="2" type="ORF">CCMP2556_LOCUS32139</name>
</gene>
<comment type="caution">
    <text evidence="2">The sequence shown here is derived from an EMBL/GenBank/DDBJ whole genome shotgun (WGS) entry which is preliminary data.</text>
</comment>
<accession>A0ABP0NNK8</accession>
<keyword evidence="3" id="KW-1185">Reference proteome</keyword>
<protein>
    <submittedName>
        <fullName evidence="2">Uncharacterized protein</fullName>
    </submittedName>
</protein>
<feature type="region of interest" description="Disordered" evidence="1">
    <location>
        <begin position="1"/>
        <end position="86"/>
    </location>
</feature>
<dbReference type="Proteomes" id="UP001642484">
    <property type="component" value="Unassembled WGS sequence"/>
</dbReference>
<evidence type="ECO:0000313" key="2">
    <source>
        <dbReference type="EMBL" id="CAK9065351.1"/>
    </source>
</evidence>
<evidence type="ECO:0000313" key="3">
    <source>
        <dbReference type="Proteomes" id="UP001642484"/>
    </source>
</evidence>
<proteinExistence type="predicted"/>
<evidence type="ECO:0000256" key="1">
    <source>
        <dbReference type="SAM" id="MobiDB-lite"/>
    </source>
</evidence>
<sequence>DPEGRHEKHRKRRRDDDHTHRSRRGGPEADRDEVEGRRARSSGTKVRPPSPPKNAEGQAKSEDDSSSDSSDSEKQPEENKDKEPAQALEKLQVTKSKFEAHVAIAGRVDDLTARAMSFSRALVRGTQALRTAARIAREAAMSFESEMENFIAAQQDINRTFNIDETNNP</sequence>
<reference evidence="2 3" key="1">
    <citation type="submission" date="2024-02" db="EMBL/GenBank/DDBJ databases">
        <authorList>
            <person name="Chen Y."/>
            <person name="Shah S."/>
            <person name="Dougan E. K."/>
            <person name="Thang M."/>
            <person name="Chan C."/>
        </authorList>
    </citation>
    <scope>NUCLEOTIDE SEQUENCE [LARGE SCALE GENOMIC DNA]</scope>
</reference>
<organism evidence="2 3">
    <name type="scientific">Durusdinium trenchii</name>
    <dbReference type="NCBI Taxonomy" id="1381693"/>
    <lineage>
        <taxon>Eukaryota</taxon>
        <taxon>Sar</taxon>
        <taxon>Alveolata</taxon>
        <taxon>Dinophyceae</taxon>
        <taxon>Suessiales</taxon>
        <taxon>Symbiodiniaceae</taxon>
        <taxon>Durusdinium</taxon>
    </lineage>
</organism>